<proteinExistence type="predicted"/>
<protein>
    <submittedName>
        <fullName evidence="1">Uncharacterized protein</fullName>
    </submittedName>
</protein>
<reference evidence="1" key="2">
    <citation type="submission" date="2021-03" db="UniProtKB">
        <authorList>
            <consortium name="EnsemblPlants"/>
        </authorList>
    </citation>
    <scope>IDENTIFICATION</scope>
</reference>
<accession>A0A803Q9W6</accession>
<evidence type="ECO:0000313" key="2">
    <source>
        <dbReference type="Proteomes" id="UP000596661"/>
    </source>
</evidence>
<name>A0A803Q9W6_CANSA</name>
<dbReference type="Gramene" id="evm.model.08.1819">
    <property type="protein sequence ID" value="cds.evm.model.08.1819"/>
    <property type="gene ID" value="evm.TU.08.1819"/>
</dbReference>
<dbReference type="AlphaFoldDB" id="A0A803Q9W6"/>
<reference evidence="1" key="1">
    <citation type="submission" date="2018-11" db="EMBL/GenBank/DDBJ databases">
        <authorList>
            <person name="Grassa J C."/>
        </authorList>
    </citation>
    <scope>NUCLEOTIDE SEQUENCE [LARGE SCALE GENOMIC DNA]</scope>
</reference>
<dbReference type="EnsemblPlants" id="evm.model.08.1819">
    <property type="protein sequence ID" value="cds.evm.model.08.1819"/>
    <property type="gene ID" value="evm.TU.08.1819"/>
</dbReference>
<organism evidence="1 2">
    <name type="scientific">Cannabis sativa</name>
    <name type="common">Hemp</name>
    <name type="synonym">Marijuana</name>
    <dbReference type="NCBI Taxonomy" id="3483"/>
    <lineage>
        <taxon>Eukaryota</taxon>
        <taxon>Viridiplantae</taxon>
        <taxon>Streptophyta</taxon>
        <taxon>Embryophyta</taxon>
        <taxon>Tracheophyta</taxon>
        <taxon>Spermatophyta</taxon>
        <taxon>Magnoliopsida</taxon>
        <taxon>eudicotyledons</taxon>
        <taxon>Gunneridae</taxon>
        <taxon>Pentapetalae</taxon>
        <taxon>rosids</taxon>
        <taxon>fabids</taxon>
        <taxon>Rosales</taxon>
        <taxon>Cannabaceae</taxon>
        <taxon>Cannabis</taxon>
    </lineage>
</organism>
<evidence type="ECO:0000313" key="1">
    <source>
        <dbReference type="EnsemblPlants" id="cds.evm.model.08.1819"/>
    </source>
</evidence>
<keyword evidence="2" id="KW-1185">Reference proteome</keyword>
<dbReference type="Proteomes" id="UP000596661">
    <property type="component" value="Chromosome 8"/>
</dbReference>
<dbReference type="EMBL" id="UZAU01000717">
    <property type="status" value="NOT_ANNOTATED_CDS"/>
    <property type="molecule type" value="Genomic_DNA"/>
</dbReference>
<sequence length="108" mass="12504">MRPLAMENLVFDLFANCNSVAPTNQQAPPTARGMNFSRFNQRVVCQVCMRLVMHTTAVCHYRFDKNWTAPKQGYLANCAFFTELKFDCNPQAYITTIVQDFHYNKFGH</sequence>